<proteinExistence type="predicted"/>
<dbReference type="InterPro" id="IPR047951">
    <property type="entry name" value="Transpos_ISL3"/>
</dbReference>
<dbReference type="AlphaFoldDB" id="A0A645F937"/>
<comment type="caution">
    <text evidence="2">The sequence shown here is derived from an EMBL/GenBank/DDBJ whole genome shotgun (WGS) entry which is preliminary data.</text>
</comment>
<dbReference type="PANTHER" id="PTHR33498">
    <property type="entry name" value="TRANSPOSASE FOR INSERTION SEQUENCE ELEMENT IS1557"/>
    <property type="match status" value="1"/>
</dbReference>
<dbReference type="InterPro" id="IPR002560">
    <property type="entry name" value="Transposase_DDE"/>
</dbReference>
<organism evidence="2">
    <name type="scientific">bioreactor metagenome</name>
    <dbReference type="NCBI Taxonomy" id="1076179"/>
    <lineage>
        <taxon>unclassified sequences</taxon>
        <taxon>metagenomes</taxon>
        <taxon>ecological metagenomes</taxon>
    </lineage>
</organism>
<dbReference type="Pfam" id="PF01610">
    <property type="entry name" value="DDE_Tnp_ISL3"/>
    <property type="match status" value="1"/>
</dbReference>
<evidence type="ECO:0000313" key="2">
    <source>
        <dbReference type="EMBL" id="MPN10420.1"/>
    </source>
</evidence>
<feature type="domain" description="Transposase IS204/IS1001/IS1096/IS1165 DDE" evidence="1">
    <location>
        <begin position="2"/>
        <end position="117"/>
    </location>
</feature>
<dbReference type="EMBL" id="VSSQ01056565">
    <property type="protein sequence ID" value="MPN10420.1"/>
    <property type="molecule type" value="Genomic_DNA"/>
</dbReference>
<accession>A0A645F937</accession>
<gene>
    <name evidence="2" type="ORF">SDC9_157715</name>
</gene>
<evidence type="ECO:0000259" key="1">
    <source>
        <dbReference type="Pfam" id="PF01610"/>
    </source>
</evidence>
<name>A0A645F937_9ZZZZ</name>
<dbReference type="PANTHER" id="PTHR33498:SF1">
    <property type="entry name" value="TRANSPOSASE FOR INSERTION SEQUENCE ELEMENT IS1557"/>
    <property type="match status" value="1"/>
</dbReference>
<reference evidence="2" key="1">
    <citation type="submission" date="2019-08" db="EMBL/GenBank/DDBJ databases">
        <authorList>
            <person name="Kucharzyk K."/>
            <person name="Murdoch R.W."/>
            <person name="Higgins S."/>
            <person name="Loffler F."/>
        </authorList>
    </citation>
    <scope>NUCLEOTIDE SEQUENCE</scope>
</reference>
<protein>
    <recommendedName>
        <fullName evidence="1">Transposase IS204/IS1001/IS1096/IS1165 DDE domain-containing protein</fullName>
    </recommendedName>
</protein>
<sequence>MNNLSDENKQAVEHMLLFSRDLREAYLLKEAFYRFMASEDSIQAKQRLREFRMYAFTADIPEFKPCLTMLKNWEPYILNAFDCHYSNGFTEGVNNSIKVMKRVAYGYRSFENFRRRILLTLNASRVPIT</sequence>